<dbReference type="eggNOG" id="ENOG5032QZV">
    <property type="taxonomic scope" value="Bacteria"/>
</dbReference>
<dbReference type="HOGENOM" id="CLU_099362_0_0_4"/>
<evidence type="ECO:0000313" key="3">
    <source>
        <dbReference type="EMBL" id="ABD70691.1"/>
    </source>
</evidence>
<reference evidence="4" key="1">
    <citation type="submission" date="2006-02" db="EMBL/GenBank/DDBJ databases">
        <title>Complete sequence of chromosome of Rhodoferax ferrireducens DSM 15236.</title>
        <authorList>
            <person name="Copeland A."/>
            <person name="Lucas S."/>
            <person name="Lapidus A."/>
            <person name="Barry K."/>
            <person name="Detter J.C."/>
            <person name="Glavina del Rio T."/>
            <person name="Hammon N."/>
            <person name="Israni S."/>
            <person name="Pitluck S."/>
            <person name="Brettin T."/>
            <person name="Bruce D."/>
            <person name="Han C."/>
            <person name="Tapia R."/>
            <person name="Gilna P."/>
            <person name="Kiss H."/>
            <person name="Schmutz J."/>
            <person name="Larimer F."/>
            <person name="Land M."/>
            <person name="Kyrpides N."/>
            <person name="Ivanova N."/>
            <person name="Richardson P."/>
        </authorList>
    </citation>
    <scope>NUCLEOTIDE SEQUENCE [LARGE SCALE GENOMIC DNA]</scope>
    <source>
        <strain evidence="4">ATCC BAA-621 / DSM 15236 / T118</strain>
    </source>
</reference>
<feature type="signal peptide" evidence="2">
    <location>
        <begin position="1"/>
        <end position="29"/>
    </location>
</feature>
<organism evidence="3 4">
    <name type="scientific">Albidiferax ferrireducens (strain ATCC BAA-621 / DSM 15236 / T118)</name>
    <name type="common">Rhodoferax ferrireducens</name>
    <dbReference type="NCBI Taxonomy" id="338969"/>
    <lineage>
        <taxon>Bacteria</taxon>
        <taxon>Pseudomonadati</taxon>
        <taxon>Pseudomonadota</taxon>
        <taxon>Betaproteobacteria</taxon>
        <taxon>Burkholderiales</taxon>
        <taxon>Comamonadaceae</taxon>
        <taxon>Rhodoferax</taxon>
    </lineage>
</organism>
<feature type="compositionally biased region" description="Low complexity" evidence="1">
    <location>
        <begin position="76"/>
        <end position="88"/>
    </location>
</feature>
<feature type="compositionally biased region" description="Basic and acidic residues" evidence="1">
    <location>
        <begin position="91"/>
        <end position="101"/>
    </location>
</feature>
<evidence type="ECO:0000256" key="1">
    <source>
        <dbReference type="SAM" id="MobiDB-lite"/>
    </source>
</evidence>
<dbReference type="STRING" id="338969.Rfer_2980"/>
<dbReference type="KEGG" id="rfr:Rfer_2980"/>
<gene>
    <name evidence="3" type="ordered locus">Rfer_2980</name>
</gene>
<feature type="region of interest" description="Disordered" evidence="1">
    <location>
        <begin position="76"/>
        <end position="101"/>
    </location>
</feature>
<sequence length="180" mass="19651">MHFFQRGKFMNHALLISLAACLLVGNSFAQERIYRCGNEYTNTVPSAQTKGCKLMEGGNVTVVQGTRPHAAQQKPAAAAPQAASAPGQRVDAADQKSRDSDARQILELELKKAQARQEELLREYNNGEPEKQGSEARNYQKYLDRVAELKASLARNESDMAGIRRELGRLGVPAAAPGAK</sequence>
<dbReference type="AlphaFoldDB" id="Q21U62"/>
<keyword evidence="4" id="KW-1185">Reference proteome</keyword>
<accession>Q21U62</accession>
<evidence type="ECO:0000313" key="4">
    <source>
        <dbReference type="Proteomes" id="UP000008332"/>
    </source>
</evidence>
<dbReference type="PROSITE" id="PS51257">
    <property type="entry name" value="PROKAR_LIPOPROTEIN"/>
    <property type="match status" value="1"/>
</dbReference>
<dbReference type="Proteomes" id="UP000008332">
    <property type="component" value="Chromosome"/>
</dbReference>
<feature type="chain" id="PRO_5004200318" evidence="2">
    <location>
        <begin position="30"/>
        <end position="180"/>
    </location>
</feature>
<name>Q21U62_ALBFT</name>
<proteinExistence type="predicted"/>
<protein>
    <submittedName>
        <fullName evidence="3">Conserved hypothetical signal peptide protein</fullName>
    </submittedName>
</protein>
<dbReference type="EMBL" id="CP000267">
    <property type="protein sequence ID" value="ABD70691.1"/>
    <property type="molecule type" value="Genomic_DNA"/>
</dbReference>
<keyword evidence="2" id="KW-0732">Signal</keyword>
<evidence type="ECO:0000256" key="2">
    <source>
        <dbReference type="SAM" id="SignalP"/>
    </source>
</evidence>